<dbReference type="PROSITE" id="PS50850">
    <property type="entry name" value="MFS"/>
    <property type="match status" value="1"/>
</dbReference>
<evidence type="ECO:0000256" key="1">
    <source>
        <dbReference type="ARBA" id="ARBA00004651"/>
    </source>
</evidence>
<dbReference type="GO" id="GO:0005886">
    <property type="term" value="C:plasma membrane"/>
    <property type="evidence" value="ECO:0007669"/>
    <property type="project" value="UniProtKB-SubCell"/>
</dbReference>
<evidence type="ECO:0000256" key="5">
    <source>
        <dbReference type="ARBA" id="ARBA00022692"/>
    </source>
</evidence>
<feature type="transmembrane region" description="Helical" evidence="8">
    <location>
        <begin position="87"/>
        <end position="108"/>
    </location>
</feature>
<feature type="domain" description="Major facilitator superfamily (MFS) profile" evidence="9">
    <location>
        <begin position="1"/>
        <end position="418"/>
    </location>
</feature>
<feature type="transmembrane region" description="Helical" evidence="8">
    <location>
        <begin position="148"/>
        <end position="166"/>
    </location>
</feature>
<feature type="transmembrane region" description="Helical" evidence="8">
    <location>
        <begin position="293"/>
        <end position="314"/>
    </location>
</feature>
<feature type="transmembrane region" description="Helical" evidence="8">
    <location>
        <begin position="35"/>
        <end position="55"/>
    </location>
</feature>
<feature type="transmembrane region" description="Helical" evidence="8">
    <location>
        <begin position="326"/>
        <end position="351"/>
    </location>
</feature>
<evidence type="ECO:0000256" key="2">
    <source>
        <dbReference type="ARBA" id="ARBA00022448"/>
    </source>
</evidence>
<dbReference type="Pfam" id="PF00083">
    <property type="entry name" value="Sugar_tr"/>
    <property type="match status" value="1"/>
</dbReference>
<organism evidence="10 11">
    <name type="scientific">Dinothrombium tinctorium</name>
    <dbReference type="NCBI Taxonomy" id="1965070"/>
    <lineage>
        <taxon>Eukaryota</taxon>
        <taxon>Metazoa</taxon>
        <taxon>Ecdysozoa</taxon>
        <taxon>Arthropoda</taxon>
        <taxon>Chelicerata</taxon>
        <taxon>Arachnida</taxon>
        <taxon>Acari</taxon>
        <taxon>Acariformes</taxon>
        <taxon>Trombidiformes</taxon>
        <taxon>Prostigmata</taxon>
        <taxon>Anystina</taxon>
        <taxon>Parasitengona</taxon>
        <taxon>Trombidioidea</taxon>
        <taxon>Trombidiidae</taxon>
        <taxon>Dinothrombium</taxon>
    </lineage>
</organism>
<dbReference type="EMBL" id="NCKU01000228">
    <property type="protein sequence ID" value="RWS16462.1"/>
    <property type="molecule type" value="Genomic_DNA"/>
</dbReference>
<gene>
    <name evidence="10" type="ORF">B4U79_10680</name>
</gene>
<evidence type="ECO:0000256" key="6">
    <source>
        <dbReference type="ARBA" id="ARBA00022989"/>
    </source>
</evidence>
<dbReference type="InterPro" id="IPR050549">
    <property type="entry name" value="MFS_Trehalose_Transporter"/>
</dbReference>
<keyword evidence="7 8" id="KW-0472">Membrane</keyword>
<dbReference type="InterPro" id="IPR020846">
    <property type="entry name" value="MFS_dom"/>
</dbReference>
<feature type="transmembrane region" description="Helical" evidence="8">
    <location>
        <begin position="62"/>
        <end position="81"/>
    </location>
</feature>
<keyword evidence="6 8" id="KW-1133">Transmembrane helix</keyword>
<dbReference type="PRINTS" id="PR00171">
    <property type="entry name" value="SUGRTRNSPORT"/>
</dbReference>
<evidence type="ECO:0000256" key="7">
    <source>
        <dbReference type="ARBA" id="ARBA00023136"/>
    </source>
</evidence>
<dbReference type="InterPro" id="IPR003663">
    <property type="entry name" value="Sugar/inositol_transpt"/>
</dbReference>
<dbReference type="STRING" id="1965070.A0A443RMI0"/>
<keyword evidence="4" id="KW-0762">Sugar transport</keyword>
<dbReference type="Gene3D" id="1.20.1250.20">
    <property type="entry name" value="MFS general substrate transporter like domains"/>
    <property type="match status" value="1"/>
</dbReference>
<dbReference type="OrthoDB" id="6480153at2759"/>
<dbReference type="InterPro" id="IPR036259">
    <property type="entry name" value="MFS_trans_sf"/>
</dbReference>
<feature type="transmembrane region" description="Helical" evidence="8">
    <location>
        <begin position="395"/>
        <end position="414"/>
    </location>
</feature>
<dbReference type="InterPro" id="IPR005829">
    <property type="entry name" value="Sugar_transporter_CS"/>
</dbReference>
<dbReference type="PANTHER" id="PTHR48021:SF1">
    <property type="entry name" value="GH07001P-RELATED"/>
    <property type="match status" value="1"/>
</dbReference>
<evidence type="ECO:0000256" key="8">
    <source>
        <dbReference type="SAM" id="Phobius"/>
    </source>
</evidence>
<feature type="transmembrane region" description="Helical" evidence="8">
    <location>
        <begin position="270"/>
        <end position="286"/>
    </location>
</feature>
<feature type="transmembrane region" description="Helical" evidence="8">
    <location>
        <begin position="229"/>
        <end position="250"/>
    </location>
</feature>
<keyword evidence="2" id="KW-0813">Transport</keyword>
<sequence length="449" mass="49410">MGYASPANPSLEKEQEELKMNNQTYFLHNKNDTSWIGSIAAAGAMVGGLIGAPLASMYGRKTALLFNCLPFILGWSLILFANTTWMIISGRLLTGMAGGFASGVVSIYSMEISPIHMRGAVGFCFALMGSVGYALASILGIFLEWRMLAMACGIPSVIMPFLMIFAPETPVYMMSKYGYSKKTITTLQKLRRGENVTSELNEISTQAQNKAPLIVSSEQLTSPIVYKPLLLLMALFLFQQLSGPTAVGFYQTEIFKKSGSSLNPRVCNGIASIPPLITGIISSLLIDKCGRKMLLYTSGVGIISSLSLLSFFFWNNSNASFVQNYGWLALVSLIGFQGFLNFGFNSIPWVLVAEMTPYFAKGFISSICTCFAWFFAFFISKIFNDMVDLLTPHGAYLFFAIMTLVGVLFVKFLIPETNRKTTEEILAHFIGKKVPEDRKLSVFVSNLEP</sequence>
<keyword evidence="11" id="KW-1185">Reference proteome</keyword>
<name>A0A443RMI0_9ACAR</name>
<dbReference type="GO" id="GO:0022857">
    <property type="term" value="F:transmembrane transporter activity"/>
    <property type="evidence" value="ECO:0007669"/>
    <property type="project" value="InterPro"/>
</dbReference>
<evidence type="ECO:0000256" key="3">
    <source>
        <dbReference type="ARBA" id="ARBA00022475"/>
    </source>
</evidence>
<feature type="transmembrane region" description="Helical" evidence="8">
    <location>
        <begin position="363"/>
        <end position="383"/>
    </location>
</feature>
<dbReference type="AlphaFoldDB" id="A0A443RMI0"/>
<comment type="caution">
    <text evidence="10">The sequence shown here is derived from an EMBL/GenBank/DDBJ whole genome shotgun (WGS) entry which is preliminary data.</text>
</comment>
<evidence type="ECO:0000313" key="10">
    <source>
        <dbReference type="EMBL" id="RWS16462.1"/>
    </source>
</evidence>
<dbReference type="PANTHER" id="PTHR48021">
    <property type="match status" value="1"/>
</dbReference>
<keyword evidence="5 8" id="KW-0812">Transmembrane</keyword>
<protein>
    <recommendedName>
        <fullName evidence="9">Major facilitator superfamily (MFS) profile domain-containing protein</fullName>
    </recommendedName>
</protein>
<keyword evidence="3" id="KW-1003">Cell membrane</keyword>
<dbReference type="FunFam" id="1.20.1250.20:FF:000218">
    <property type="entry name" value="facilitated trehalose transporter Tret1"/>
    <property type="match status" value="1"/>
</dbReference>
<dbReference type="SUPFAM" id="SSF103473">
    <property type="entry name" value="MFS general substrate transporter"/>
    <property type="match status" value="1"/>
</dbReference>
<evidence type="ECO:0000259" key="9">
    <source>
        <dbReference type="PROSITE" id="PS50850"/>
    </source>
</evidence>
<accession>A0A443RMI0</accession>
<evidence type="ECO:0000313" key="11">
    <source>
        <dbReference type="Proteomes" id="UP000285301"/>
    </source>
</evidence>
<feature type="transmembrane region" description="Helical" evidence="8">
    <location>
        <begin position="120"/>
        <end position="142"/>
    </location>
</feature>
<dbReference type="Proteomes" id="UP000285301">
    <property type="component" value="Unassembled WGS sequence"/>
</dbReference>
<comment type="subcellular location">
    <subcellularLocation>
        <location evidence="1">Cell membrane</location>
        <topology evidence="1">Multi-pass membrane protein</topology>
    </subcellularLocation>
</comment>
<dbReference type="InterPro" id="IPR005828">
    <property type="entry name" value="MFS_sugar_transport-like"/>
</dbReference>
<dbReference type="PROSITE" id="PS00217">
    <property type="entry name" value="SUGAR_TRANSPORT_2"/>
    <property type="match status" value="1"/>
</dbReference>
<evidence type="ECO:0000256" key="4">
    <source>
        <dbReference type="ARBA" id="ARBA00022597"/>
    </source>
</evidence>
<proteinExistence type="predicted"/>
<reference evidence="10 11" key="1">
    <citation type="journal article" date="2018" name="Gigascience">
        <title>Genomes of trombidid mites reveal novel predicted allergens and laterally-transferred genes associated with secondary metabolism.</title>
        <authorList>
            <person name="Dong X."/>
            <person name="Chaisiri K."/>
            <person name="Xia D."/>
            <person name="Armstrong S.D."/>
            <person name="Fang Y."/>
            <person name="Donnelly M.J."/>
            <person name="Kadowaki T."/>
            <person name="McGarry J.W."/>
            <person name="Darby A.C."/>
            <person name="Makepeace B.L."/>
        </authorList>
    </citation>
    <scope>NUCLEOTIDE SEQUENCE [LARGE SCALE GENOMIC DNA]</scope>
    <source>
        <strain evidence="10">UoL-WK</strain>
    </source>
</reference>